<proteinExistence type="inferred from homology"/>
<evidence type="ECO:0000313" key="5">
    <source>
        <dbReference type="Proteomes" id="UP000323242"/>
    </source>
</evidence>
<evidence type="ECO:0000313" key="4">
    <source>
        <dbReference type="EMBL" id="TYR62716.1"/>
    </source>
</evidence>
<dbReference type="PANTHER" id="PTHR30624:SF4">
    <property type="entry name" value="METALLOPROTEASE TLDD"/>
    <property type="match status" value="1"/>
</dbReference>
<comment type="caution">
    <text evidence="4">The sequence shown here is derived from an EMBL/GenBank/DDBJ whole genome shotgun (WGS) entry which is preliminary data.</text>
</comment>
<evidence type="ECO:0000256" key="1">
    <source>
        <dbReference type="ARBA" id="ARBA00005836"/>
    </source>
</evidence>
<dbReference type="GO" id="GO:0008237">
    <property type="term" value="F:metallopeptidase activity"/>
    <property type="evidence" value="ECO:0007669"/>
    <property type="project" value="InterPro"/>
</dbReference>
<accession>A0A5D4JCM5</accession>
<dbReference type="AlphaFoldDB" id="A0A5D4JCM5"/>
<dbReference type="GO" id="GO:0005829">
    <property type="term" value="C:cytosol"/>
    <property type="evidence" value="ECO:0007669"/>
    <property type="project" value="TreeGrafter"/>
</dbReference>
<evidence type="ECO:0000256" key="2">
    <source>
        <dbReference type="SAM" id="MobiDB-lite"/>
    </source>
</evidence>
<feature type="domain" description="Metalloprotease TldD/E C-terminal" evidence="3">
    <location>
        <begin position="223"/>
        <end position="391"/>
    </location>
</feature>
<organism evidence="4 5">
    <name type="scientific">Streptomyces parvus</name>
    <dbReference type="NCBI Taxonomy" id="66428"/>
    <lineage>
        <taxon>Bacteria</taxon>
        <taxon>Bacillati</taxon>
        <taxon>Actinomycetota</taxon>
        <taxon>Actinomycetes</taxon>
        <taxon>Kitasatosporales</taxon>
        <taxon>Streptomycetaceae</taxon>
        <taxon>Streptomyces</taxon>
    </lineage>
</organism>
<comment type="similarity">
    <text evidence="1">Belongs to the peptidase U62 family.</text>
</comment>
<dbReference type="GO" id="GO:0006508">
    <property type="term" value="P:proteolysis"/>
    <property type="evidence" value="ECO:0007669"/>
    <property type="project" value="InterPro"/>
</dbReference>
<dbReference type="Pfam" id="PF19289">
    <property type="entry name" value="PmbA_TldD_3rd"/>
    <property type="match status" value="1"/>
</dbReference>
<dbReference type="EMBL" id="VSZQ01000093">
    <property type="protein sequence ID" value="TYR62716.1"/>
    <property type="molecule type" value="Genomic_DNA"/>
</dbReference>
<dbReference type="InterPro" id="IPR036059">
    <property type="entry name" value="TldD/PmbA_sf"/>
</dbReference>
<protein>
    <submittedName>
        <fullName evidence="4">Peptidase C69</fullName>
    </submittedName>
</protein>
<reference evidence="4 5" key="1">
    <citation type="submission" date="2019-08" db="EMBL/GenBank/DDBJ databases">
        <title>Draft genome for granaticin producer strain Streptomyces parvus C05.</title>
        <authorList>
            <person name="Gonzalez-Pimentel J.L."/>
        </authorList>
    </citation>
    <scope>NUCLEOTIDE SEQUENCE [LARGE SCALE GENOMIC DNA]</scope>
    <source>
        <strain evidence="4 5">C05</strain>
    </source>
</reference>
<feature type="region of interest" description="Disordered" evidence="2">
    <location>
        <begin position="1"/>
        <end position="41"/>
    </location>
</feature>
<dbReference type="Proteomes" id="UP000323242">
    <property type="component" value="Unassembled WGS sequence"/>
</dbReference>
<gene>
    <name evidence="4" type="ORF">FY004_18340</name>
</gene>
<sequence length="458" mass="49121">MAARRRGTPLHQRTAHAADRAGGDEVTREPDPEVNRAADGGRKRFFAEHARRLRREYRQNADPVTESTHRRGACTETHDGRGHVVHRFGDRDTLLSGRGRAVATQVADLALKAYDRPLFTPDEQVDKVLGEVARSGVDVTLGCFHQHVAVGTDSACTTDERLVCTVEVSAETEEGGVCSEVVPWPTALDAAEGGELVARAADTVLARRALPRATDLPEGRDLVLLAGRAGSFFHELVGHPMEADVVASATSYLTTRAGRHVAPEWLTVVDGAAGGAGHNYRAVVDDEGMPSRDTLLIEGGVVREPMTDAATAALLGVRATGNGRRLDYRHPAIPRMTHTRALVADGAVTRTPDGDWIAPLDLQLLTMNIATGEFVFRSYTPLHHREDGSVVRLPPVDLHGQGPRVLAGLEPYDAESKGYGRATKGCGKLGQFPLVVTFANAGVLLPAGLVDVREARDG</sequence>
<feature type="compositionally biased region" description="Basic and acidic residues" evidence="2">
    <location>
        <begin position="16"/>
        <end position="41"/>
    </location>
</feature>
<dbReference type="SUPFAM" id="SSF111283">
    <property type="entry name" value="Putative modulator of DNA gyrase, PmbA/TldD"/>
    <property type="match status" value="1"/>
</dbReference>
<evidence type="ECO:0000259" key="3">
    <source>
        <dbReference type="Pfam" id="PF19289"/>
    </source>
</evidence>
<name>A0A5D4JCM5_9ACTN</name>
<keyword evidence="5" id="KW-1185">Reference proteome</keyword>
<dbReference type="InterPro" id="IPR045569">
    <property type="entry name" value="Metalloprtase-TldD/E_C"/>
</dbReference>
<dbReference type="PANTHER" id="PTHR30624">
    <property type="entry name" value="UNCHARACTERIZED PROTEIN TLDD AND PMBA"/>
    <property type="match status" value="1"/>
</dbReference>
<dbReference type="InterPro" id="IPR051463">
    <property type="entry name" value="Peptidase_U62_metallo"/>
</dbReference>